<feature type="transmembrane region" description="Helical" evidence="1">
    <location>
        <begin position="6"/>
        <end position="25"/>
    </location>
</feature>
<proteinExistence type="predicted"/>
<dbReference type="PROSITE" id="PS50835">
    <property type="entry name" value="IG_LIKE"/>
    <property type="match status" value="2"/>
</dbReference>
<dbReference type="InterPro" id="IPR036179">
    <property type="entry name" value="Ig-like_dom_sf"/>
</dbReference>
<protein>
    <recommendedName>
        <fullName evidence="2">Ig-like domain-containing protein</fullName>
    </recommendedName>
</protein>
<reference evidence="3" key="1">
    <citation type="submission" date="2018-11" db="EMBL/GenBank/DDBJ databases">
        <authorList>
            <person name="Alioto T."/>
            <person name="Alioto T."/>
        </authorList>
    </citation>
    <scope>NUCLEOTIDE SEQUENCE</scope>
</reference>
<dbReference type="GO" id="GO:0050808">
    <property type="term" value="P:synapse organization"/>
    <property type="evidence" value="ECO:0007669"/>
    <property type="project" value="TreeGrafter"/>
</dbReference>
<sequence>MEISAFIHKLYTHLGLIFLLVVIKVSGELFQRHRQTTFAPERKNHVTVYKGETAVLTCGIRNLGPKTVAWRKVSEDFPISVGRMMYAPNDEMSIDYQQIDHMTHVNLVIKKTLPSHSGKYECQLISSEIQLHHVTLTVLKKRPVFKQSIFLDGSVYLSPKQRLNLTCNSTGSSRAPEFIDWFHDGNLIDERRDNWRNRAEIFNYKPEVPGRSLISQLTIEHVEPKDAGVYVCRSMTPSVNSGVDTTSITVHILNAEKDHMKKREGGGHTKVANELMKGDKNRTFRIQGCYYVVLLAIIFQIFS</sequence>
<feature type="transmembrane region" description="Helical" evidence="1">
    <location>
        <begin position="284"/>
        <end position="302"/>
    </location>
</feature>
<dbReference type="Pfam" id="PF07679">
    <property type="entry name" value="I-set"/>
    <property type="match status" value="1"/>
</dbReference>
<evidence type="ECO:0000313" key="3">
    <source>
        <dbReference type="EMBL" id="VDH98818.1"/>
    </source>
</evidence>
<dbReference type="InterPro" id="IPR003598">
    <property type="entry name" value="Ig_sub2"/>
</dbReference>
<keyword evidence="1" id="KW-0472">Membrane</keyword>
<dbReference type="GO" id="GO:0032589">
    <property type="term" value="C:neuron projection membrane"/>
    <property type="evidence" value="ECO:0007669"/>
    <property type="project" value="TreeGrafter"/>
</dbReference>
<feature type="domain" description="Ig-like" evidence="2">
    <location>
        <begin position="143"/>
        <end position="249"/>
    </location>
</feature>
<dbReference type="InterPro" id="IPR037448">
    <property type="entry name" value="Zig-8"/>
</dbReference>
<dbReference type="SMART" id="SM00409">
    <property type="entry name" value="IG"/>
    <property type="match status" value="2"/>
</dbReference>
<accession>A0A8B6C1A8</accession>
<dbReference type="InterPro" id="IPR013151">
    <property type="entry name" value="Immunoglobulin_dom"/>
</dbReference>
<name>A0A8B6C1A8_MYTGA</name>
<dbReference type="SMART" id="SM00408">
    <property type="entry name" value="IGc2"/>
    <property type="match status" value="2"/>
</dbReference>
<dbReference type="EMBL" id="UYJE01001059">
    <property type="protein sequence ID" value="VDH98818.1"/>
    <property type="molecule type" value="Genomic_DNA"/>
</dbReference>
<dbReference type="PANTHER" id="PTHR23279">
    <property type="entry name" value="DEFECTIVE PROBOSCIS EXTENSION RESPONSE DPR -RELATED"/>
    <property type="match status" value="1"/>
</dbReference>
<keyword evidence="4" id="KW-1185">Reference proteome</keyword>
<organism evidence="3 4">
    <name type="scientific">Mytilus galloprovincialis</name>
    <name type="common">Mediterranean mussel</name>
    <dbReference type="NCBI Taxonomy" id="29158"/>
    <lineage>
        <taxon>Eukaryota</taxon>
        <taxon>Metazoa</taxon>
        <taxon>Spiralia</taxon>
        <taxon>Lophotrochozoa</taxon>
        <taxon>Mollusca</taxon>
        <taxon>Bivalvia</taxon>
        <taxon>Autobranchia</taxon>
        <taxon>Pteriomorphia</taxon>
        <taxon>Mytilida</taxon>
        <taxon>Mytiloidea</taxon>
        <taxon>Mytilidae</taxon>
        <taxon>Mytilinae</taxon>
        <taxon>Mytilus</taxon>
    </lineage>
</organism>
<dbReference type="OrthoDB" id="6365338at2759"/>
<dbReference type="PANTHER" id="PTHR23279:SF36">
    <property type="entry name" value="DEFECTIVE PROBOSCIS EXTENSION RESPONSE 9, ISOFORM A"/>
    <property type="match status" value="1"/>
</dbReference>
<dbReference type="InterPro" id="IPR003599">
    <property type="entry name" value="Ig_sub"/>
</dbReference>
<dbReference type="Gene3D" id="2.60.40.10">
    <property type="entry name" value="Immunoglobulins"/>
    <property type="match status" value="2"/>
</dbReference>
<evidence type="ECO:0000313" key="4">
    <source>
        <dbReference type="Proteomes" id="UP000596742"/>
    </source>
</evidence>
<comment type="caution">
    <text evidence="3">The sequence shown here is derived from an EMBL/GenBank/DDBJ whole genome shotgun (WGS) entry which is preliminary data.</text>
</comment>
<dbReference type="Proteomes" id="UP000596742">
    <property type="component" value="Unassembled WGS sequence"/>
</dbReference>
<dbReference type="SUPFAM" id="SSF48726">
    <property type="entry name" value="Immunoglobulin"/>
    <property type="match status" value="2"/>
</dbReference>
<evidence type="ECO:0000256" key="1">
    <source>
        <dbReference type="SAM" id="Phobius"/>
    </source>
</evidence>
<dbReference type="Pfam" id="PF00047">
    <property type="entry name" value="ig"/>
    <property type="match status" value="1"/>
</dbReference>
<dbReference type="InterPro" id="IPR013098">
    <property type="entry name" value="Ig_I-set"/>
</dbReference>
<keyword evidence="1" id="KW-0812">Transmembrane</keyword>
<dbReference type="AlphaFoldDB" id="A0A8B6C1A8"/>
<evidence type="ECO:0000259" key="2">
    <source>
        <dbReference type="PROSITE" id="PS50835"/>
    </source>
</evidence>
<dbReference type="InterPro" id="IPR013783">
    <property type="entry name" value="Ig-like_fold"/>
</dbReference>
<dbReference type="InterPro" id="IPR007110">
    <property type="entry name" value="Ig-like_dom"/>
</dbReference>
<gene>
    <name evidence="3" type="ORF">MGAL_10B089695</name>
</gene>
<keyword evidence="1" id="KW-1133">Transmembrane helix</keyword>
<feature type="domain" description="Ig-like" evidence="2">
    <location>
        <begin position="40"/>
        <end position="137"/>
    </location>
</feature>